<feature type="non-terminal residue" evidence="1">
    <location>
        <position position="205"/>
    </location>
</feature>
<dbReference type="Gene3D" id="2.60.40.10">
    <property type="entry name" value="Immunoglobulins"/>
    <property type="match status" value="1"/>
</dbReference>
<name>A0A7V0QQT5_UNCAE</name>
<sequence length="205" mass="21419">MKKGREILLTIVILSLLFVWVPKVYGGPATHFQVIVPSTAKIGVPFNITIKALDASGLVDPTYTGTVNFTINSSYGVTLLTGSTAFAAGDAGVKTISNTFNASNLPAWVTVTLTATDSVNPSITGTSSGIQVTGGVPNQFKIDLSSTNILAGESVTFTVTVQDSNNNTVGDYNQTVIFTSSDPQAAFSPSTYTFIPADNGVHTFV</sequence>
<accession>A0A7V0QQT5</accession>
<dbReference type="AlphaFoldDB" id="A0A7V0QQT5"/>
<reference evidence="1" key="1">
    <citation type="journal article" date="2020" name="mSystems">
        <title>Genome- and Community-Level Interaction Insights into Carbon Utilization and Element Cycling Functions of Hydrothermarchaeota in Hydrothermal Sediment.</title>
        <authorList>
            <person name="Zhou Z."/>
            <person name="Liu Y."/>
            <person name="Xu W."/>
            <person name="Pan J."/>
            <person name="Luo Z.H."/>
            <person name="Li M."/>
        </authorList>
    </citation>
    <scope>NUCLEOTIDE SEQUENCE [LARGE SCALE GENOMIC DNA]</scope>
    <source>
        <strain evidence="1">HyVt-219</strain>
    </source>
</reference>
<proteinExistence type="predicted"/>
<gene>
    <name evidence="1" type="ORF">ENG47_04850</name>
</gene>
<protein>
    <submittedName>
        <fullName evidence="1">Uncharacterized protein</fullName>
    </submittedName>
</protein>
<organism evidence="1">
    <name type="scientific">Aerophobetes bacterium</name>
    <dbReference type="NCBI Taxonomy" id="2030807"/>
    <lineage>
        <taxon>Bacteria</taxon>
        <taxon>Candidatus Aerophobota</taxon>
    </lineage>
</organism>
<dbReference type="Proteomes" id="UP000885660">
    <property type="component" value="Unassembled WGS sequence"/>
</dbReference>
<dbReference type="EMBL" id="DRBC01000294">
    <property type="protein sequence ID" value="HDN85066.1"/>
    <property type="molecule type" value="Genomic_DNA"/>
</dbReference>
<dbReference type="InterPro" id="IPR013783">
    <property type="entry name" value="Ig-like_fold"/>
</dbReference>
<evidence type="ECO:0000313" key="1">
    <source>
        <dbReference type="EMBL" id="HDN85066.1"/>
    </source>
</evidence>
<comment type="caution">
    <text evidence="1">The sequence shown here is derived from an EMBL/GenBank/DDBJ whole genome shotgun (WGS) entry which is preliminary data.</text>
</comment>